<protein>
    <submittedName>
        <fullName evidence="2">VPS4-associated protein 1</fullName>
    </submittedName>
</protein>
<comment type="caution">
    <text evidence="2">The sequence shown here is derived from an EMBL/GenBank/DDBJ whole genome shotgun (WGS) entry which is preliminary data.</text>
</comment>
<organism evidence="2 3">
    <name type="scientific">Cyberlindnera fabianii</name>
    <name type="common">Yeast</name>
    <name type="synonym">Hansenula fabianii</name>
    <dbReference type="NCBI Taxonomy" id="36022"/>
    <lineage>
        <taxon>Eukaryota</taxon>
        <taxon>Fungi</taxon>
        <taxon>Dikarya</taxon>
        <taxon>Ascomycota</taxon>
        <taxon>Saccharomycotina</taxon>
        <taxon>Saccharomycetes</taxon>
        <taxon>Phaffomycetales</taxon>
        <taxon>Phaffomycetaceae</taxon>
        <taxon>Cyberlindnera</taxon>
    </lineage>
</organism>
<dbReference type="InterPro" id="IPR013640">
    <property type="entry name" value="Vfa1"/>
</dbReference>
<keyword evidence="3" id="KW-1185">Reference proteome</keyword>
<dbReference type="EMBL" id="MPUK01000018">
    <property type="protein sequence ID" value="ONH64739.1"/>
    <property type="molecule type" value="Genomic_DNA"/>
</dbReference>
<proteinExistence type="predicted"/>
<accession>A0A1V2KYL7</accession>
<feature type="compositionally biased region" description="Basic and acidic residues" evidence="1">
    <location>
        <begin position="115"/>
        <end position="140"/>
    </location>
</feature>
<sequence length="205" mass="24079">MTTPFKNIYHLRKVADIDSQPCAFCYKPTTSVLITSDSKSDFFYTCNIHLQDVQFASPIHSQEYLDAKAKKDALDKEITILKRRWDEKNRYAGWEKLINYTKWNKNESNADETVDDKKEEKKKNVSDDKTSNDKEKADKKKLKDLSIESHEFEQNLTKQPRVYALNKDIYQDKIGNQNLKLIQQVLRIYQCFPLSLKRRLTSTAS</sequence>
<evidence type="ECO:0000313" key="3">
    <source>
        <dbReference type="Proteomes" id="UP000189513"/>
    </source>
</evidence>
<gene>
    <name evidence="2" type="ORF">BON22_5423</name>
</gene>
<dbReference type="PANTHER" id="PTHR28218">
    <property type="entry name" value="VPS4-ASSOCIATED PROTEIN 1"/>
    <property type="match status" value="1"/>
</dbReference>
<evidence type="ECO:0000313" key="2">
    <source>
        <dbReference type="EMBL" id="ONH64739.1"/>
    </source>
</evidence>
<dbReference type="OMA" id="FYVCPAH"/>
<evidence type="ECO:0000256" key="1">
    <source>
        <dbReference type="SAM" id="MobiDB-lite"/>
    </source>
</evidence>
<dbReference type="GO" id="GO:0007034">
    <property type="term" value="P:vacuolar transport"/>
    <property type="evidence" value="ECO:0007669"/>
    <property type="project" value="TreeGrafter"/>
</dbReference>
<dbReference type="Proteomes" id="UP000189513">
    <property type="component" value="Unassembled WGS sequence"/>
</dbReference>
<dbReference type="STRING" id="36022.A0A1V2KYL7"/>
<reference evidence="3" key="1">
    <citation type="journal article" date="2017" name="Genome Announc.">
        <title>Genome sequences of Cyberlindnera fabianii 65, Pichia kudriavzevii 129, and Saccharomyces cerevisiae 131 isolated from fermented masau fruits in Zimbabwe.</title>
        <authorList>
            <person name="van Rijswijck I.M.H."/>
            <person name="Derks M.F.L."/>
            <person name="Abee T."/>
            <person name="de Ridder D."/>
            <person name="Smid E.J."/>
        </authorList>
    </citation>
    <scope>NUCLEOTIDE SEQUENCE [LARGE SCALE GENOMIC DNA]</scope>
    <source>
        <strain evidence="3">65</strain>
    </source>
</reference>
<name>A0A1V2KYL7_CYBFA</name>
<dbReference type="GO" id="GO:0005768">
    <property type="term" value="C:endosome"/>
    <property type="evidence" value="ECO:0007669"/>
    <property type="project" value="TreeGrafter"/>
</dbReference>
<dbReference type="Pfam" id="PF08432">
    <property type="entry name" value="Vfa1"/>
    <property type="match status" value="1"/>
</dbReference>
<dbReference type="VEuPathDB" id="FungiDB:BON22_5423"/>
<feature type="region of interest" description="Disordered" evidence="1">
    <location>
        <begin position="108"/>
        <end position="140"/>
    </location>
</feature>
<dbReference type="PANTHER" id="PTHR28218:SF1">
    <property type="entry name" value="VPS4-ASSOCIATED PROTEIN 1"/>
    <property type="match status" value="1"/>
</dbReference>
<dbReference type="AlphaFoldDB" id="A0A1V2KYL7"/>